<dbReference type="RefSeq" id="WP_184128331.1">
    <property type="nucleotide sequence ID" value="NZ_JACHKT010000001.1"/>
</dbReference>
<evidence type="ECO:0000259" key="2">
    <source>
        <dbReference type="Pfam" id="PF06580"/>
    </source>
</evidence>
<proteinExistence type="predicted"/>
<organism evidence="3 4">
    <name type="scientific">Arcicella rosea</name>
    <dbReference type="NCBI Taxonomy" id="502909"/>
    <lineage>
        <taxon>Bacteria</taxon>
        <taxon>Pseudomonadati</taxon>
        <taxon>Bacteroidota</taxon>
        <taxon>Cytophagia</taxon>
        <taxon>Cytophagales</taxon>
        <taxon>Flectobacillaceae</taxon>
        <taxon>Arcicella</taxon>
    </lineage>
</organism>
<dbReference type="GO" id="GO:0000155">
    <property type="term" value="F:phosphorelay sensor kinase activity"/>
    <property type="evidence" value="ECO:0007669"/>
    <property type="project" value="InterPro"/>
</dbReference>
<dbReference type="PANTHER" id="PTHR34220">
    <property type="entry name" value="SENSOR HISTIDINE KINASE YPDA"/>
    <property type="match status" value="1"/>
</dbReference>
<keyword evidence="3" id="KW-0808">Transferase</keyword>
<evidence type="ECO:0000313" key="4">
    <source>
        <dbReference type="Proteomes" id="UP000524404"/>
    </source>
</evidence>
<keyword evidence="3" id="KW-0418">Kinase</keyword>
<dbReference type="Proteomes" id="UP000524404">
    <property type="component" value="Unassembled WGS sequence"/>
</dbReference>
<dbReference type="AlphaFoldDB" id="A0A841EKV1"/>
<keyword evidence="1" id="KW-0812">Transmembrane</keyword>
<keyword evidence="4" id="KW-1185">Reference proteome</keyword>
<feature type="transmembrane region" description="Helical" evidence="1">
    <location>
        <begin position="47"/>
        <end position="67"/>
    </location>
</feature>
<accession>A0A841EKV1</accession>
<dbReference type="InterPro" id="IPR050640">
    <property type="entry name" value="Bact_2-comp_sensor_kinase"/>
</dbReference>
<reference evidence="3 4" key="1">
    <citation type="submission" date="2020-08" db="EMBL/GenBank/DDBJ databases">
        <title>Functional genomics of gut bacteria from endangered species of beetles.</title>
        <authorList>
            <person name="Carlos-Shanley C."/>
        </authorList>
    </citation>
    <scope>NUCLEOTIDE SEQUENCE [LARGE SCALE GENOMIC DNA]</scope>
    <source>
        <strain evidence="3 4">S00070</strain>
    </source>
</reference>
<dbReference type="PANTHER" id="PTHR34220:SF7">
    <property type="entry name" value="SENSOR HISTIDINE KINASE YPDA"/>
    <property type="match status" value="1"/>
</dbReference>
<comment type="caution">
    <text evidence="3">The sequence shown here is derived from an EMBL/GenBank/DDBJ whole genome shotgun (WGS) entry which is preliminary data.</text>
</comment>
<feature type="domain" description="Signal transduction histidine kinase internal region" evidence="2">
    <location>
        <begin position="159"/>
        <end position="237"/>
    </location>
</feature>
<feature type="transmembrane region" description="Helical" evidence="1">
    <location>
        <begin position="120"/>
        <end position="139"/>
    </location>
</feature>
<feature type="transmembrane region" description="Helical" evidence="1">
    <location>
        <begin position="79"/>
        <end position="100"/>
    </location>
</feature>
<keyword evidence="1" id="KW-1133">Transmembrane helix</keyword>
<evidence type="ECO:0000313" key="3">
    <source>
        <dbReference type="EMBL" id="MBB6001408.1"/>
    </source>
</evidence>
<evidence type="ECO:0000256" key="1">
    <source>
        <dbReference type="SAM" id="Phobius"/>
    </source>
</evidence>
<sequence>MDKNEKWICWYSSLLIALLVNATRLLALREKGIIARYWQFDFAEYSFQLLYNLAFCGLLFYLNLNPYRSFAQIREQKKYGLYYLFNAFAVLLAIMVGTWVQSHLFAENHLNGVVRAGYLARFGLSTLLVAIIVKIILLLRESKRKDNEHEQLKSLYLEAQLELLKEQLNPHLLFNSLSSLSGIVRENPKLAQFYIVHLSKVFRHALVRAGTSLVTVEEELSSLKSYEQLIKMRFENAFSVLIDIDEPFYSAMIPHLSLQPLLENAAKHNITTLEKPLSVRIYTEGKWLIVSNNLQEITTPEGSTGIGLVNLNERFRLLFNADIEIEKTKESFSVKLPIKI</sequence>
<dbReference type="Pfam" id="PF06580">
    <property type="entry name" value="His_kinase"/>
    <property type="match status" value="1"/>
</dbReference>
<protein>
    <submittedName>
        <fullName evidence="3">Sensor histidine kinase YesM</fullName>
    </submittedName>
</protein>
<dbReference type="InterPro" id="IPR010559">
    <property type="entry name" value="Sig_transdc_His_kin_internal"/>
</dbReference>
<feature type="transmembrane region" description="Helical" evidence="1">
    <location>
        <begin position="7"/>
        <end position="27"/>
    </location>
</feature>
<dbReference type="Gene3D" id="3.30.565.10">
    <property type="entry name" value="Histidine kinase-like ATPase, C-terminal domain"/>
    <property type="match status" value="1"/>
</dbReference>
<name>A0A841EKV1_9BACT</name>
<gene>
    <name evidence="3" type="ORF">HNP25_000047</name>
</gene>
<keyword evidence="1" id="KW-0472">Membrane</keyword>
<dbReference type="GO" id="GO:0016020">
    <property type="term" value="C:membrane"/>
    <property type="evidence" value="ECO:0007669"/>
    <property type="project" value="InterPro"/>
</dbReference>
<dbReference type="EMBL" id="JACHKT010000001">
    <property type="protein sequence ID" value="MBB6001408.1"/>
    <property type="molecule type" value="Genomic_DNA"/>
</dbReference>
<dbReference type="InterPro" id="IPR036890">
    <property type="entry name" value="HATPase_C_sf"/>
</dbReference>